<evidence type="ECO:0000313" key="5">
    <source>
        <dbReference type="EMBL" id="GAE36556.1"/>
    </source>
</evidence>
<feature type="transmembrane region" description="Helical" evidence="3">
    <location>
        <begin position="18"/>
        <end position="37"/>
    </location>
</feature>
<evidence type="ECO:0000256" key="3">
    <source>
        <dbReference type="SAM" id="Phobius"/>
    </source>
</evidence>
<feature type="region of interest" description="Disordered" evidence="2">
    <location>
        <begin position="281"/>
        <end position="317"/>
    </location>
</feature>
<dbReference type="PANTHER" id="PTHR39160:SF4">
    <property type="entry name" value="RESUSCITATION-PROMOTING FACTOR RPFB"/>
    <property type="match status" value="1"/>
</dbReference>
<proteinExistence type="predicted"/>
<organism evidence="5 6">
    <name type="scientific">Halalkalibacter akibai (strain ATCC 43226 / DSM 21942 / CIP 109018 / JCM 9157 / 1139)</name>
    <name type="common">Bacillus akibai</name>
    <dbReference type="NCBI Taxonomy" id="1236973"/>
    <lineage>
        <taxon>Bacteria</taxon>
        <taxon>Bacillati</taxon>
        <taxon>Bacillota</taxon>
        <taxon>Bacilli</taxon>
        <taxon>Bacillales</taxon>
        <taxon>Bacillaceae</taxon>
        <taxon>Halalkalibacter</taxon>
    </lineage>
</organism>
<dbReference type="Gene3D" id="2.40.40.10">
    <property type="entry name" value="RlpA-like domain"/>
    <property type="match status" value="1"/>
</dbReference>
<name>W4QWT8_HALA3</name>
<dbReference type="SMART" id="SM01208">
    <property type="entry name" value="G5"/>
    <property type="match status" value="1"/>
</dbReference>
<dbReference type="PROSITE" id="PS51109">
    <property type="entry name" value="G5"/>
    <property type="match status" value="1"/>
</dbReference>
<dbReference type="Pfam" id="PF07501">
    <property type="entry name" value="G5"/>
    <property type="match status" value="1"/>
</dbReference>
<evidence type="ECO:0000313" key="6">
    <source>
        <dbReference type="Proteomes" id="UP000018896"/>
    </source>
</evidence>
<dbReference type="InterPro" id="IPR036908">
    <property type="entry name" value="RlpA-like_sf"/>
</dbReference>
<dbReference type="eggNOG" id="COG3583">
    <property type="taxonomic scope" value="Bacteria"/>
</dbReference>
<dbReference type="InterPro" id="IPR011098">
    <property type="entry name" value="G5_dom"/>
</dbReference>
<dbReference type="PANTHER" id="PTHR39160">
    <property type="entry name" value="CELL WALL-BINDING PROTEIN YOCH"/>
    <property type="match status" value="1"/>
</dbReference>
<keyword evidence="3" id="KW-0472">Membrane</keyword>
<dbReference type="EMBL" id="BAUV01000037">
    <property type="protein sequence ID" value="GAE36556.1"/>
    <property type="molecule type" value="Genomic_DNA"/>
</dbReference>
<evidence type="ECO:0000256" key="1">
    <source>
        <dbReference type="ARBA" id="ARBA00022729"/>
    </source>
</evidence>
<dbReference type="InterPro" id="IPR007137">
    <property type="entry name" value="DUF348"/>
</dbReference>
<dbReference type="CDD" id="cd22786">
    <property type="entry name" value="DPBB_YuiC-like"/>
    <property type="match status" value="1"/>
</dbReference>
<comment type="caution">
    <text evidence="5">The sequence shown here is derived from an EMBL/GenBank/DDBJ whole genome shotgun (WGS) entry which is preliminary data.</text>
</comment>
<dbReference type="GO" id="GO:0019867">
    <property type="term" value="C:outer membrane"/>
    <property type="evidence" value="ECO:0007669"/>
    <property type="project" value="InterPro"/>
</dbReference>
<dbReference type="OrthoDB" id="9798935at2"/>
<dbReference type="Gene3D" id="2.20.230.10">
    <property type="entry name" value="Resuscitation-promoting factor rpfb"/>
    <property type="match status" value="1"/>
</dbReference>
<dbReference type="RefSeq" id="WP_035666600.1">
    <property type="nucleotide sequence ID" value="NZ_BAUV01000037.1"/>
</dbReference>
<dbReference type="Pfam" id="PF03990">
    <property type="entry name" value="DUF348"/>
    <property type="match status" value="3"/>
</dbReference>
<dbReference type="STRING" id="1236973.JCM9157_3753"/>
<sequence>MEAHRSHFLPAMSLWKKLVISVVSLILFGGVITYAVYEATKATVTISIDGEEEILVQTHASTVAELMKEQEWNVQEYDQVEPSLDTEIHGNMSITWDQAKQVFVTIQNHEEIVWTTADNVEEFIDELSIEVSEHDFIAPALSEEISDKMNLIYESAFQVELTSDGEQHELWTTSTTVADFLERESVTLGELDRVEPDLETRLGEESEVKVIRVEKVTDVVEESVAFGTVTRKDNELRTGTEKVVQSGENGKVNKHYEVVLEDGEEVSRELVKTETVKEGKDRIVAVGTQPAPTVSRGSSSSSSSAGSSSSGEARSGRTLTVTATAYTAGCSGCSGITATGINLNKNRNMKVIAVDPNVIPLGSRVYVEGYGEAIAGDTGGAIKGNKIDVHVPTKSDAFRWGNRTVKVTILN</sequence>
<keyword evidence="1" id="KW-0732">Signal</keyword>
<dbReference type="Pfam" id="PF06725">
    <property type="entry name" value="3D"/>
    <property type="match status" value="1"/>
</dbReference>
<dbReference type="Proteomes" id="UP000018896">
    <property type="component" value="Unassembled WGS sequence"/>
</dbReference>
<accession>W4QWT8</accession>
<dbReference type="eggNOG" id="COG3584">
    <property type="taxonomic scope" value="Bacteria"/>
</dbReference>
<keyword evidence="3" id="KW-0812">Transmembrane</keyword>
<keyword evidence="3" id="KW-1133">Transmembrane helix</keyword>
<dbReference type="GO" id="GO:0004553">
    <property type="term" value="F:hydrolase activity, hydrolyzing O-glycosyl compounds"/>
    <property type="evidence" value="ECO:0007669"/>
    <property type="project" value="InterPro"/>
</dbReference>
<feature type="compositionally biased region" description="Low complexity" evidence="2">
    <location>
        <begin position="295"/>
        <end position="317"/>
    </location>
</feature>
<reference evidence="5 6" key="1">
    <citation type="journal article" date="2014" name="Genome Announc.">
        <title>Draft Genome Sequences of Three Alkaliphilic Bacillus Strains, Bacillus wakoensis JCM 9140T, Bacillus akibai JCM 9157T, and Bacillus hemicellulosilyticus JCM 9152T.</title>
        <authorList>
            <person name="Yuki M."/>
            <person name="Oshima K."/>
            <person name="Suda W."/>
            <person name="Oshida Y."/>
            <person name="Kitamura K."/>
            <person name="Iida T."/>
            <person name="Hattori M."/>
            <person name="Ohkuma M."/>
        </authorList>
    </citation>
    <scope>NUCLEOTIDE SEQUENCE [LARGE SCALE GENOMIC DNA]</scope>
    <source>
        <strain evidence="5 6">JCM 9157</strain>
    </source>
</reference>
<feature type="domain" description="G5" evidence="4">
    <location>
        <begin position="210"/>
        <end position="290"/>
    </location>
</feature>
<gene>
    <name evidence="5" type="ORF">JCM9157_3753</name>
</gene>
<protein>
    <submittedName>
        <fullName evidence="5">Cell wall-binding protein</fullName>
    </submittedName>
</protein>
<evidence type="ECO:0000256" key="2">
    <source>
        <dbReference type="SAM" id="MobiDB-lite"/>
    </source>
</evidence>
<dbReference type="AlphaFoldDB" id="W4QWT8"/>
<evidence type="ECO:0000259" key="4">
    <source>
        <dbReference type="PROSITE" id="PS51109"/>
    </source>
</evidence>
<dbReference type="SUPFAM" id="SSF50685">
    <property type="entry name" value="Barwin-like endoglucanases"/>
    <property type="match status" value="1"/>
</dbReference>
<dbReference type="InterPro" id="IPR051933">
    <property type="entry name" value="Resuscitation_pf_RpfB"/>
</dbReference>
<keyword evidence="6" id="KW-1185">Reference proteome</keyword>
<dbReference type="InterPro" id="IPR010611">
    <property type="entry name" value="3D_dom"/>
</dbReference>
<dbReference type="GO" id="GO:0009254">
    <property type="term" value="P:peptidoglycan turnover"/>
    <property type="evidence" value="ECO:0007669"/>
    <property type="project" value="InterPro"/>
</dbReference>